<sequence length="69" mass="7539">MRLNRIESFYAFLLLFRSEGNEEEAQLGMARPHVRGGRLWPGPLQGTTACKGQQPPTGTTGCGMAPYKG</sequence>
<proteinExistence type="predicted"/>
<dbReference type="AlphaFoldDB" id="A0A426XLD7"/>
<gene>
    <name evidence="2" type="ORF">B296_00034580</name>
</gene>
<evidence type="ECO:0000256" key="1">
    <source>
        <dbReference type="SAM" id="MobiDB-lite"/>
    </source>
</evidence>
<organism evidence="2 3">
    <name type="scientific">Ensete ventricosum</name>
    <name type="common">Abyssinian banana</name>
    <name type="synonym">Musa ensete</name>
    <dbReference type="NCBI Taxonomy" id="4639"/>
    <lineage>
        <taxon>Eukaryota</taxon>
        <taxon>Viridiplantae</taxon>
        <taxon>Streptophyta</taxon>
        <taxon>Embryophyta</taxon>
        <taxon>Tracheophyta</taxon>
        <taxon>Spermatophyta</taxon>
        <taxon>Magnoliopsida</taxon>
        <taxon>Liliopsida</taxon>
        <taxon>Zingiberales</taxon>
        <taxon>Musaceae</taxon>
        <taxon>Ensete</taxon>
    </lineage>
</organism>
<accession>A0A426XLD7</accession>
<feature type="region of interest" description="Disordered" evidence="1">
    <location>
        <begin position="47"/>
        <end position="69"/>
    </location>
</feature>
<name>A0A426XLD7_ENSVE</name>
<dbReference type="Proteomes" id="UP000287651">
    <property type="component" value="Unassembled WGS sequence"/>
</dbReference>
<evidence type="ECO:0000313" key="3">
    <source>
        <dbReference type="Proteomes" id="UP000287651"/>
    </source>
</evidence>
<evidence type="ECO:0000313" key="2">
    <source>
        <dbReference type="EMBL" id="RRT40293.1"/>
    </source>
</evidence>
<protein>
    <submittedName>
        <fullName evidence="2">Uncharacterized protein</fullName>
    </submittedName>
</protein>
<feature type="non-terminal residue" evidence="2">
    <location>
        <position position="69"/>
    </location>
</feature>
<reference evidence="2 3" key="1">
    <citation type="journal article" date="2014" name="Agronomy (Basel)">
        <title>A Draft Genome Sequence for Ensete ventricosum, the Drought-Tolerant Tree Against Hunger.</title>
        <authorList>
            <person name="Harrison J."/>
            <person name="Moore K.A."/>
            <person name="Paszkiewicz K."/>
            <person name="Jones T."/>
            <person name="Grant M."/>
            <person name="Ambacheew D."/>
            <person name="Muzemil S."/>
            <person name="Studholme D.J."/>
        </authorList>
    </citation>
    <scope>NUCLEOTIDE SEQUENCE [LARGE SCALE GENOMIC DNA]</scope>
</reference>
<comment type="caution">
    <text evidence="2">The sequence shown here is derived from an EMBL/GenBank/DDBJ whole genome shotgun (WGS) entry which is preliminary data.</text>
</comment>
<dbReference type="EMBL" id="AMZH03019491">
    <property type="protein sequence ID" value="RRT40293.1"/>
    <property type="molecule type" value="Genomic_DNA"/>
</dbReference>